<dbReference type="PANTHER" id="PTHR11953">
    <property type="entry name" value="EXOSOME COMPLEX COMPONENT"/>
    <property type="match status" value="1"/>
</dbReference>
<dbReference type="EMBL" id="LNIX01000015">
    <property type="protein sequence ID" value="OXA46530.1"/>
    <property type="molecule type" value="Genomic_DNA"/>
</dbReference>
<dbReference type="InterPro" id="IPR001247">
    <property type="entry name" value="ExoRNase_PH_dom1"/>
</dbReference>
<evidence type="ECO:0000256" key="4">
    <source>
        <dbReference type="ARBA" id="ARBA00022490"/>
    </source>
</evidence>
<dbReference type="GO" id="GO:0003723">
    <property type="term" value="F:RNA binding"/>
    <property type="evidence" value="ECO:0007669"/>
    <property type="project" value="UniProtKB-KW"/>
</dbReference>
<evidence type="ECO:0000256" key="1">
    <source>
        <dbReference type="ARBA" id="ARBA00004123"/>
    </source>
</evidence>
<dbReference type="GO" id="GO:0000176">
    <property type="term" value="C:nuclear exosome (RNase complex)"/>
    <property type="evidence" value="ECO:0007669"/>
    <property type="project" value="TreeGrafter"/>
</dbReference>
<gene>
    <name evidence="10" type="ORF">Fcan01_18679</name>
</gene>
<dbReference type="Proteomes" id="UP000198287">
    <property type="component" value="Unassembled WGS sequence"/>
</dbReference>
<dbReference type="GO" id="GO:0000177">
    <property type="term" value="C:cytoplasmic exosome (RNase complex)"/>
    <property type="evidence" value="ECO:0007669"/>
    <property type="project" value="TreeGrafter"/>
</dbReference>
<evidence type="ECO:0000256" key="7">
    <source>
        <dbReference type="ARBA" id="ARBA00022884"/>
    </source>
</evidence>
<name>A0A226DN58_FOLCA</name>
<keyword evidence="6" id="KW-0271">Exosome</keyword>
<dbReference type="Gene3D" id="3.30.230.70">
    <property type="entry name" value="GHMP Kinase, N-terminal domain"/>
    <property type="match status" value="1"/>
</dbReference>
<evidence type="ECO:0000256" key="8">
    <source>
        <dbReference type="ARBA" id="ARBA00023242"/>
    </source>
</evidence>
<evidence type="ECO:0000256" key="5">
    <source>
        <dbReference type="ARBA" id="ARBA00022552"/>
    </source>
</evidence>
<dbReference type="OMA" id="TVCFFHG"/>
<evidence type="ECO:0000313" key="11">
    <source>
        <dbReference type="Proteomes" id="UP000198287"/>
    </source>
</evidence>
<dbReference type="Pfam" id="PF01138">
    <property type="entry name" value="RNase_PH"/>
    <property type="match status" value="1"/>
</dbReference>
<dbReference type="GO" id="GO:0071051">
    <property type="term" value="P:poly(A)-dependent snoRNA 3'-end processing"/>
    <property type="evidence" value="ECO:0007669"/>
    <property type="project" value="TreeGrafter"/>
</dbReference>
<accession>A0A226DN58</accession>
<dbReference type="OrthoDB" id="2504340at2759"/>
<dbReference type="GO" id="GO:0005730">
    <property type="term" value="C:nucleolus"/>
    <property type="evidence" value="ECO:0007669"/>
    <property type="project" value="TreeGrafter"/>
</dbReference>
<dbReference type="InterPro" id="IPR027408">
    <property type="entry name" value="PNPase/RNase_PH_dom_sf"/>
</dbReference>
<evidence type="ECO:0000256" key="6">
    <source>
        <dbReference type="ARBA" id="ARBA00022835"/>
    </source>
</evidence>
<evidence type="ECO:0000256" key="2">
    <source>
        <dbReference type="ARBA" id="ARBA00004496"/>
    </source>
</evidence>
<evidence type="ECO:0000259" key="9">
    <source>
        <dbReference type="Pfam" id="PF01138"/>
    </source>
</evidence>
<dbReference type="AlphaFoldDB" id="A0A226DN58"/>
<organism evidence="10 11">
    <name type="scientific">Folsomia candida</name>
    <name type="common">Springtail</name>
    <dbReference type="NCBI Taxonomy" id="158441"/>
    <lineage>
        <taxon>Eukaryota</taxon>
        <taxon>Metazoa</taxon>
        <taxon>Ecdysozoa</taxon>
        <taxon>Arthropoda</taxon>
        <taxon>Hexapoda</taxon>
        <taxon>Collembola</taxon>
        <taxon>Entomobryomorpha</taxon>
        <taxon>Isotomoidea</taxon>
        <taxon>Isotomidae</taxon>
        <taxon>Proisotominae</taxon>
        <taxon>Folsomia</taxon>
    </lineage>
</organism>
<dbReference type="GO" id="GO:0006364">
    <property type="term" value="P:rRNA processing"/>
    <property type="evidence" value="ECO:0007669"/>
    <property type="project" value="UniProtKB-KW"/>
</dbReference>
<keyword evidence="11" id="KW-1185">Reference proteome</keyword>
<comment type="caution">
    <text evidence="10">The sequence shown here is derived from an EMBL/GenBank/DDBJ whole genome shotgun (WGS) entry which is preliminary data.</text>
</comment>
<evidence type="ECO:0000256" key="3">
    <source>
        <dbReference type="ARBA" id="ARBA00006678"/>
    </source>
</evidence>
<dbReference type="GO" id="GO:0034475">
    <property type="term" value="P:U4 snRNA 3'-end processing"/>
    <property type="evidence" value="ECO:0007669"/>
    <property type="project" value="TreeGrafter"/>
</dbReference>
<keyword evidence="4" id="KW-0963">Cytoplasm</keyword>
<dbReference type="STRING" id="158441.A0A226DN58"/>
<keyword evidence="8" id="KW-0539">Nucleus</keyword>
<dbReference type="GO" id="GO:0016075">
    <property type="term" value="P:rRNA catabolic process"/>
    <property type="evidence" value="ECO:0007669"/>
    <property type="project" value="TreeGrafter"/>
</dbReference>
<comment type="subcellular location">
    <subcellularLocation>
        <location evidence="2">Cytoplasm</location>
    </subcellularLocation>
    <subcellularLocation>
        <location evidence="1">Nucleus</location>
    </subcellularLocation>
</comment>
<reference evidence="10 11" key="1">
    <citation type="submission" date="2015-12" db="EMBL/GenBank/DDBJ databases">
        <title>The genome of Folsomia candida.</title>
        <authorList>
            <person name="Faddeeva A."/>
            <person name="Derks M.F."/>
            <person name="Anvar Y."/>
            <person name="Smit S."/>
            <person name="Van Straalen N."/>
            <person name="Roelofs D."/>
        </authorList>
    </citation>
    <scope>NUCLEOTIDE SEQUENCE [LARGE SCALE GENOMIC DNA]</scope>
    <source>
        <strain evidence="10 11">VU population</strain>
        <tissue evidence="10">Whole body</tissue>
    </source>
</reference>
<dbReference type="InterPro" id="IPR036345">
    <property type="entry name" value="ExoRNase_PH_dom2_sf"/>
</dbReference>
<proteinExistence type="inferred from homology"/>
<comment type="similarity">
    <text evidence="3">Belongs to the RNase PH family.</text>
</comment>
<keyword evidence="5" id="KW-0698">rRNA processing</keyword>
<dbReference type="InterPro" id="IPR050080">
    <property type="entry name" value="RNase_PH"/>
</dbReference>
<dbReference type="SUPFAM" id="SSF55666">
    <property type="entry name" value="Ribonuclease PH domain 2-like"/>
    <property type="match status" value="1"/>
</dbReference>
<keyword evidence="7" id="KW-0694">RNA-binding</keyword>
<protein>
    <submittedName>
        <fullName evidence="10">Exosome complex component MTR3</fullName>
    </submittedName>
</protein>
<evidence type="ECO:0000313" key="10">
    <source>
        <dbReference type="EMBL" id="OXA46530.1"/>
    </source>
</evidence>
<dbReference type="InterPro" id="IPR020568">
    <property type="entry name" value="Ribosomal_Su5_D2-typ_SF"/>
</dbReference>
<dbReference type="GO" id="GO:0071028">
    <property type="term" value="P:nuclear mRNA surveillance"/>
    <property type="evidence" value="ECO:0007669"/>
    <property type="project" value="TreeGrafter"/>
</dbReference>
<feature type="domain" description="Exoribonuclease phosphorolytic" evidence="9">
    <location>
        <begin position="42"/>
        <end position="158"/>
    </location>
</feature>
<sequence>MEEEQDFKSVRGLTRSEALYPRLPLINPETNLRQDGRHTSNIRPIFLQTGIRQGAKGSAYIELGTTKVICIISGPKDLPKKVDFSTTGLLSVEVQLVGGKVPERDVTLIKECLEATILLDKFPKLILEIYLTIMEDGGSAMSACITAAGMALLEAGIPLFDTLVGSTLLYDGKDFYLDPTRQEIEVVDLTDQEKNDKGGGLITMGYLPSREQICLFSMEGKMGPLVLDSAIDVLTQTNLQVYSVVKKQAAHLLVQEEDDPAENTN</sequence>
<dbReference type="PANTHER" id="PTHR11953:SF2">
    <property type="entry name" value="EXOSOME COMPLEX COMPONENT MTR3"/>
    <property type="match status" value="1"/>
</dbReference>
<dbReference type="SUPFAM" id="SSF54211">
    <property type="entry name" value="Ribosomal protein S5 domain 2-like"/>
    <property type="match status" value="1"/>
</dbReference>